<evidence type="ECO:0000313" key="3">
    <source>
        <dbReference type="Proteomes" id="UP000267821"/>
    </source>
</evidence>
<accession>A0A3N4M607</accession>
<keyword evidence="3" id="KW-1185">Reference proteome</keyword>
<dbReference type="Proteomes" id="UP000267821">
    <property type="component" value="Unassembled WGS sequence"/>
</dbReference>
<sequence length="133" mass="14257">MSHPYILGYLAPLDSGFAQVSRPACLALLACLVVLACLALLACLVVLACFALLALLALFASFALLALPALLVPSRPCLYVLGLSSLPPPLPPPILNSVQNRHNVGAEGYIFRIYGDFETIEDPVCYIHFLHVP</sequence>
<keyword evidence="1" id="KW-1133">Transmembrane helix</keyword>
<evidence type="ECO:0000313" key="2">
    <source>
        <dbReference type="EMBL" id="RPB29189.1"/>
    </source>
</evidence>
<evidence type="ECO:0000256" key="1">
    <source>
        <dbReference type="SAM" id="Phobius"/>
    </source>
</evidence>
<keyword evidence="1" id="KW-0812">Transmembrane</keyword>
<name>A0A3N4M607_9PEZI</name>
<dbReference type="InParanoid" id="A0A3N4M607"/>
<feature type="transmembrane region" description="Helical" evidence="1">
    <location>
        <begin position="25"/>
        <end position="47"/>
    </location>
</feature>
<proteinExistence type="predicted"/>
<feature type="transmembrane region" description="Helical" evidence="1">
    <location>
        <begin position="53"/>
        <end position="72"/>
    </location>
</feature>
<organism evidence="2 3">
    <name type="scientific">Terfezia boudieri ATCC MYA-4762</name>
    <dbReference type="NCBI Taxonomy" id="1051890"/>
    <lineage>
        <taxon>Eukaryota</taxon>
        <taxon>Fungi</taxon>
        <taxon>Dikarya</taxon>
        <taxon>Ascomycota</taxon>
        <taxon>Pezizomycotina</taxon>
        <taxon>Pezizomycetes</taxon>
        <taxon>Pezizales</taxon>
        <taxon>Pezizaceae</taxon>
        <taxon>Terfezia</taxon>
    </lineage>
</organism>
<reference evidence="2 3" key="1">
    <citation type="journal article" date="2018" name="Nat. Ecol. Evol.">
        <title>Pezizomycetes genomes reveal the molecular basis of ectomycorrhizal truffle lifestyle.</title>
        <authorList>
            <person name="Murat C."/>
            <person name="Payen T."/>
            <person name="Noel B."/>
            <person name="Kuo A."/>
            <person name="Morin E."/>
            <person name="Chen J."/>
            <person name="Kohler A."/>
            <person name="Krizsan K."/>
            <person name="Balestrini R."/>
            <person name="Da Silva C."/>
            <person name="Montanini B."/>
            <person name="Hainaut M."/>
            <person name="Levati E."/>
            <person name="Barry K.W."/>
            <person name="Belfiori B."/>
            <person name="Cichocki N."/>
            <person name="Clum A."/>
            <person name="Dockter R.B."/>
            <person name="Fauchery L."/>
            <person name="Guy J."/>
            <person name="Iotti M."/>
            <person name="Le Tacon F."/>
            <person name="Lindquist E.A."/>
            <person name="Lipzen A."/>
            <person name="Malagnac F."/>
            <person name="Mello A."/>
            <person name="Molinier V."/>
            <person name="Miyauchi S."/>
            <person name="Poulain J."/>
            <person name="Riccioni C."/>
            <person name="Rubini A."/>
            <person name="Sitrit Y."/>
            <person name="Splivallo R."/>
            <person name="Traeger S."/>
            <person name="Wang M."/>
            <person name="Zifcakova L."/>
            <person name="Wipf D."/>
            <person name="Zambonelli A."/>
            <person name="Paolocci F."/>
            <person name="Nowrousian M."/>
            <person name="Ottonello S."/>
            <person name="Baldrian P."/>
            <person name="Spatafora J.W."/>
            <person name="Henrissat B."/>
            <person name="Nagy L.G."/>
            <person name="Aury J.M."/>
            <person name="Wincker P."/>
            <person name="Grigoriev I.V."/>
            <person name="Bonfante P."/>
            <person name="Martin F.M."/>
        </authorList>
    </citation>
    <scope>NUCLEOTIDE SEQUENCE [LARGE SCALE GENOMIC DNA]</scope>
    <source>
        <strain evidence="2 3">ATCC MYA-4762</strain>
    </source>
</reference>
<protein>
    <submittedName>
        <fullName evidence="2">Uncharacterized protein</fullName>
    </submittedName>
</protein>
<dbReference type="EMBL" id="ML121528">
    <property type="protein sequence ID" value="RPB29189.1"/>
    <property type="molecule type" value="Genomic_DNA"/>
</dbReference>
<keyword evidence="1" id="KW-0472">Membrane</keyword>
<dbReference type="AlphaFoldDB" id="A0A3N4M607"/>
<gene>
    <name evidence="2" type="ORF">L211DRAFT_261467</name>
</gene>